<gene>
    <name evidence="1" type="ORF">HMPREF1991_02145</name>
</gene>
<dbReference type="Gene3D" id="2.60.120.10">
    <property type="entry name" value="Jelly Rolls"/>
    <property type="match status" value="1"/>
</dbReference>
<dbReference type="InterPro" id="IPR014710">
    <property type="entry name" value="RmlC-like_jellyroll"/>
</dbReference>
<dbReference type="AlphaFoldDB" id="A0A069QG75"/>
<dbReference type="eggNOG" id="COG3758">
    <property type="taxonomic scope" value="Bacteria"/>
</dbReference>
<organism evidence="1 2">
    <name type="scientific">Hoylesella loescheii DSM 19665 = JCM 12249 = ATCC 15930</name>
    <dbReference type="NCBI Taxonomy" id="1122985"/>
    <lineage>
        <taxon>Bacteria</taxon>
        <taxon>Pseudomonadati</taxon>
        <taxon>Bacteroidota</taxon>
        <taxon>Bacteroidia</taxon>
        <taxon>Bacteroidales</taxon>
        <taxon>Prevotellaceae</taxon>
        <taxon>Hoylesella</taxon>
    </lineage>
</organism>
<dbReference type="InterPro" id="IPR010282">
    <property type="entry name" value="Uncharacterised_HutD/Ves"/>
</dbReference>
<dbReference type="HOGENOM" id="CLU_090931_3_1_10"/>
<evidence type="ECO:0000313" key="1">
    <source>
        <dbReference type="EMBL" id="KDR51795.1"/>
    </source>
</evidence>
<sequence>MKRRFSSFILQDNCYLWHWFKNNLTMEIICKENFKTNEWAGGITREVCILPAEGSSLQDRNFELRVSSAVINTTESTFSDFSGFTRLILCLEGCITLCVDGQTIELSNENLFEFDGAAKVTSVNTPGAVDLNIIYKRGTRVRARVKHGEHHFVGVGRMLVFAIGSQTVLNGTSLRQYDAAWVSGDVRISGHVLCVEM</sequence>
<dbReference type="Proteomes" id="UP000027442">
    <property type="component" value="Unassembled WGS sequence"/>
</dbReference>
<dbReference type="Pfam" id="PF05962">
    <property type="entry name" value="HutD"/>
    <property type="match status" value="1"/>
</dbReference>
<accession>A0A069QG75</accession>
<evidence type="ECO:0000313" key="2">
    <source>
        <dbReference type="Proteomes" id="UP000027442"/>
    </source>
</evidence>
<dbReference type="PATRIC" id="fig|1122985.7.peg.2223"/>
<dbReference type="InterPro" id="IPR011051">
    <property type="entry name" value="RmlC_Cupin_sf"/>
</dbReference>
<comment type="caution">
    <text evidence="1">The sequence shown here is derived from an EMBL/GenBank/DDBJ whole genome shotgun (WGS) entry which is preliminary data.</text>
</comment>
<reference evidence="1 2" key="1">
    <citation type="submission" date="2013-08" db="EMBL/GenBank/DDBJ databases">
        <authorList>
            <person name="Weinstock G."/>
            <person name="Sodergren E."/>
            <person name="Wylie T."/>
            <person name="Fulton L."/>
            <person name="Fulton R."/>
            <person name="Fronick C."/>
            <person name="O'Laughlin M."/>
            <person name="Godfrey J."/>
            <person name="Miner T."/>
            <person name="Herter B."/>
            <person name="Appelbaum E."/>
            <person name="Cordes M."/>
            <person name="Lek S."/>
            <person name="Wollam A."/>
            <person name="Pepin K.H."/>
            <person name="Palsikar V.B."/>
            <person name="Mitreva M."/>
            <person name="Wilson R.K."/>
        </authorList>
    </citation>
    <scope>NUCLEOTIDE SEQUENCE [LARGE SCALE GENOMIC DNA]</scope>
    <source>
        <strain evidence="1 2">ATCC 15930</strain>
    </source>
</reference>
<dbReference type="EMBL" id="JNGW01000093">
    <property type="protein sequence ID" value="KDR51795.1"/>
    <property type="molecule type" value="Genomic_DNA"/>
</dbReference>
<name>A0A069QG75_HOYLO</name>
<dbReference type="PANTHER" id="PTHR37943">
    <property type="entry name" value="PROTEIN VES"/>
    <property type="match status" value="1"/>
</dbReference>
<protein>
    <recommendedName>
        <fullName evidence="3">HutD-family protein</fullName>
    </recommendedName>
</protein>
<proteinExistence type="predicted"/>
<dbReference type="PANTHER" id="PTHR37943:SF1">
    <property type="entry name" value="PROTEIN VES"/>
    <property type="match status" value="1"/>
</dbReference>
<dbReference type="SUPFAM" id="SSF51182">
    <property type="entry name" value="RmlC-like cupins"/>
    <property type="match status" value="1"/>
</dbReference>
<evidence type="ECO:0008006" key="3">
    <source>
        <dbReference type="Google" id="ProtNLM"/>
    </source>
</evidence>
<keyword evidence="2" id="KW-1185">Reference proteome</keyword>